<dbReference type="Proteomes" id="UP000789366">
    <property type="component" value="Unassembled WGS sequence"/>
</dbReference>
<keyword evidence="2" id="KW-1185">Reference proteome</keyword>
<evidence type="ECO:0000313" key="2">
    <source>
        <dbReference type="Proteomes" id="UP000789366"/>
    </source>
</evidence>
<proteinExistence type="predicted"/>
<feature type="non-terminal residue" evidence="1">
    <location>
        <position position="152"/>
    </location>
</feature>
<protein>
    <submittedName>
        <fullName evidence="1">14910_t:CDS:1</fullName>
    </submittedName>
</protein>
<evidence type="ECO:0000313" key="1">
    <source>
        <dbReference type="EMBL" id="CAG8715651.1"/>
    </source>
</evidence>
<reference evidence="1" key="1">
    <citation type="submission" date="2021-06" db="EMBL/GenBank/DDBJ databases">
        <authorList>
            <person name="Kallberg Y."/>
            <person name="Tangrot J."/>
            <person name="Rosling A."/>
        </authorList>
    </citation>
    <scope>NUCLEOTIDE SEQUENCE</scope>
    <source>
        <strain evidence="1">28 12/20/2015</strain>
    </source>
</reference>
<accession>A0ACA9PM36</accession>
<sequence>PTALFQKFPNKSERVKNHLKKCKHFIDAQDGREVILKILGIGLEEMEKQDSRSHTGPLDKYAVQFLTKSDKKRLETLLLHATVSAGILLQWVQNKEVRELFHFLNPSLELPGCRALGGRILNCEIEELKINMEIKLKSDSVGPTLAFDSWTN</sequence>
<feature type="non-terminal residue" evidence="1">
    <location>
        <position position="1"/>
    </location>
</feature>
<comment type="caution">
    <text evidence="1">The sequence shown here is derived from an EMBL/GenBank/DDBJ whole genome shotgun (WGS) entry which is preliminary data.</text>
</comment>
<organism evidence="1 2">
    <name type="scientific">Cetraspora pellucida</name>
    <dbReference type="NCBI Taxonomy" id="1433469"/>
    <lineage>
        <taxon>Eukaryota</taxon>
        <taxon>Fungi</taxon>
        <taxon>Fungi incertae sedis</taxon>
        <taxon>Mucoromycota</taxon>
        <taxon>Glomeromycotina</taxon>
        <taxon>Glomeromycetes</taxon>
        <taxon>Diversisporales</taxon>
        <taxon>Gigasporaceae</taxon>
        <taxon>Cetraspora</taxon>
    </lineage>
</organism>
<gene>
    <name evidence="1" type="ORF">SPELUC_LOCUS12099</name>
</gene>
<name>A0ACA9PM36_9GLOM</name>
<dbReference type="EMBL" id="CAJVPW010027468">
    <property type="protein sequence ID" value="CAG8715651.1"/>
    <property type="molecule type" value="Genomic_DNA"/>
</dbReference>